<keyword evidence="9" id="KW-0548">Nucleotidyltransferase</keyword>
<dbReference type="GO" id="GO:0046872">
    <property type="term" value="F:metal ion binding"/>
    <property type="evidence" value="ECO:0007669"/>
    <property type="project" value="UniProtKB-KW"/>
</dbReference>
<keyword evidence="1" id="KW-0963">Cytoplasm</keyword>
<dbReference type="Pfam" id="PF12804">
    <property type="entry name" value="NTP_transf_3"/>
    <property type="match status" value="1"/>
</dbReference>
<dbReference type="EMBL" id="JABBVZ010000015">
    <property type="protein sequence ID" value="NMP21971.1"/>
    <property type="molecule type" value="Genomic_DNA"/>
</dbReference>
<reference evidence="9 10" key="1">
    <citation type="submission" date="2020-04" db="EMBL/GenBank/DDBJ databases">
        <authorList>
            <person name="Zhang R."/>
            <person name="Schippers A."/>
        </authorList>
    </citation>
    <scope>NUCLEOTIDE SEQUENCE [LARGE SCALE GENOMIC DNA]</scope>
    <source>
        <strain evidence="9 10">DSM 109850</strain>
    </source>
</reference>
<keyword evidence="5" id="KW-0460">Magnesium</keyword>
<name>A0A7Y0L3D1_9FIRM</name>
<dbReference type="Gene3D" id="3.90.550.10">
    <property type="entry name" value="Spore Coat Polysaccharide Biosynthesis Protein SpsA, Chain A"/>
    <property type="match status" value="1"/>
</dbReference>
<keyword evidence="4" id="KW-0547">Nucleotide-binding</keyword>
<keyword evidence="3" id="KW-0479">Metal-binding</keyword>
<comment type="caution">
    <text evidence="9">The sequence shown here is derived from an EMBL/GenBank/DDBJ whole genome shotgun (WGS) entry which is preliminary data.</text>
</comment>
<evidence type="ECO:0000256" key="3">
    <source>
        <dbReference type="ARBA" id="ARBA00022723"/>
    </source>
</evidence>
<proteinExistence type="predicted"/>
<dbReference type="GO" id="GO:0005525">
    <property type="term" value="F:GTP binding"/>
    <property type="evidence" value="ECO:0007669"/>
    <property type="project" value="UniProtKB-KW"/>
</dbReference>
<dbReference type="Proteomes" id="UP000533476">
    <property type="component" value="Unassembled WGS sequence"/>
</dbReference>
<sequence length="180" mass="20120">MSRRMQQPKEKLCLPNNTTLLENAARVLEKTVAGTVWVSRPYGAETANPCHVPDRVPQKGPLAGLREGLARTEKEALAVLAVDLPKVPPELFRQLWRAWQEHPDADLVYPVAQSVAQPLAAIWHRRALPVIAQALALNRVPRLMEVVARLSSHTVAVDPDWLVNVNTPKDLNDFLLGWKQ</sequence>
<keyword evidence="6" id="KW-0342">GTP-binding</keyword>
<dbReference type="SUPFAM" id="SSF53448">
    <property type="entry name" value="Nucleotide-diphospho-sugar transferases"/>
    <property type="match status" value="1"/>
</dbReference>
<protein>
    <submittedName>
        <fullName evidence="9">Molybdenum cofactor guanylyltransferase</fullName>
    </submittedName>
</protein>
<dbReference type="GO" id="GO:0016779">
    <property type="term" value="F:nucleotidyltransferase activity"/>
    <property type="evidence" value="ECO:0007669"/>
    <property type="project" value="UniProtKB-KW"/>
</dbReference>
<evidence type="ECO:0000313" key="9">
    <source>
        <dbReference type="EMBL" id="NMP21971.1"/>
    </source>
</evidence>
<dbReference type="InterPro" id="IPR013482">
    <property type="entry name" value="Molybde_CF_guanTrfase"/>
</dbReference>
<keyword evidence="7" id="KW-0501">Molybdenum cofactor biosynthesis</keyword>
<dbReference type="AlphaFoldDB" id="A0A7Y0L3D1"/>
<dbReference type="InterPro" id="IPR029044">
    <property type="entry name" value="Nucleotide-diphossugar_trans"/>
</dbReference>
<evidence type="ECO:0000256" key="4">
    <source>
        <dbReference type="ARBA" id="ARBA00022741"/>
    </source>
</evidence>
<organism evidence="9 10">
    <name type="scientific">Sulfobacillus harzensis</name>
    <dbReference type="NCBI Taxonomy" id="2729629"/>
    <lineage>
        <taxon>Bacteria</taxon>
        <taxon>Bacillati</taxon>
        <taxon>Bacillota</taxon>
        <taxon>Clostridia</taxon>
        <taxon>Eubacteriales</taxon>
        <taxon>Clostridiales Family XVII. Incertae Sedis</taxon>
        <taxon>Sulfobacillus</taxon>
    </lineage>
</organism>
<evidence type="ECO:0000256" key="7">
    <source>
        <dbReference type="ARBA" id="ARBA00023150"/>
    </source>
</evidence>
<evidence type="ECO:0000259" key="8">
    <source>
        <dbReference type="Pfam" id="PF12804"/>
    </source>
</evidence>
<dbReference type="InterPro" id="IPR025877">
    <property type="entry name" value="MobA-like_NTP_Trfase"/>
</dbReference>
<accession>A0A7Y0L3D1</accession>
<evidence type="ECO:0000256" key="1">
    <source>
        <dbReference type="ARBA" id="ARBA00022490"/>
    </source>
</evidence>
<gene>
    <name evidence="9" type="ORF">HIJ39_06345</name>
</gene>
<keyword evidence="2 9" id="KW-0808">Transferase</keyword>
<keyword evidence="10" id="KW-1185">Reference proteome</keyword>
<dbReference type="GO" id="GO:0006777">
    <property type="term" value="P:Mo-molybdopterin cofactor biosynthetic process"/>
    <property type="evidence" value="ECO:0007669"/>
    <property type="project" value="UniProtKB-KW"/>
</dbReference>
<dbReference type="PANTHER" id="PTHR19136">
    <property type="entry name" value="MOLYBDENUM COFACTOR GUANYLYLTRANSFERASE"/>
    <property type="match status" value="1"/>
</dbReference>
<evidence type="ECO:0000313" key="10">
    <source>
        <dbReference type="Proteomes" id="UP000533476"/>
    </source>
</evidence>
<feature type="domain" description="MobA-like NTP transferase" evidence="8">
    <location>
        <begin position="2"/>
        <end position="145"/>
    </location>
</feature>
<dbReference type="CDD" id="cd02503">
    <property type="entry name" value="MobA"/>
    <property type="match status" value="1"/>
</dbReference>
<evidence type="ECO:0000256" key="5">
    <source>
        <dbReference type="ARBA" id="ARBA00022842"/>
    </source>
</evidence>
<evidence type="ECO:0000256" key="2">
    <source>
        <dbReference type="ARBA" id="ARBA00022679"/>
    </source>
</evidence>
<dbReference type="PANTHER" id="PTHR19136:SF81">
    <property type="entry name" value="MOLYBDENUM COFACTOR GUANYLYLTRANSFERASE"/>
    <property type="match status" value="1"/>
</dbReference>
<evidence type="ECO:0000256" key="6">
    <source>
        <dbReference type="ARBA" id="ARBA00023134"/>
    </source>
</evidence>